<keyword evidence="1" id="KW-0732">Signal</keyword>
<evidence type="ECO:0000313" key="3">
    <source>
        <dbReference type="EMBL" id="SIS84757.1"/>
    </source>
</evidence>
<evidence type="ECO:0000313" key="4">
    <source>
        <dbReference type="Proteomes" id="UP000186684"/>
    </source>
</evidence>
<feature type="signal peptide" evidence="1">
    <location>
        <begin position="1"/>
        <end position="22"/>
    </location>
</feature>
<dbReference type="AlphaFoldDB" id="A0A1N7MFB1"/>
<feature type="domain" description="DUF4399" evidence="2">
    <location>
        <begin position="51"/>
        <end position="149"/>
    </location>
</feature>
<name>A0A1N7MFB1_9RHOB</name>
<proteinExistence type="predicted"/>
<evidence type="ECO:0000259" key="2">
    <source>
        <dbReference type="Pfam" id="PF14347"/>
    </source>
</evidence>
<feature type="chain" id="PRO_5013111564" description="DUF4399 domain-containing protein" evidence="1">
    <location>
        <begin position="23"/>
        <end position="149"/>
    </location>
</feature>
<dbReference type="Pfam" id="PF14347">
    <property type="entry name" value="DUF4399"/>
    <property type="match status" value="1"/>
</dbReference>
<gene>
    <name evidence="3" type="ORF">SAMN05421759_104270</name>
</gene>
<organism evidence="3 4">
    <name type="scientific">Roseivivax lentus</name>
    <dbReference type="NCBI Taxonomy" id="633194"/>
    <lineage>
        <taxon>Bacteria</taxon>
        <taxon>Pseudomonadati</taxon>
        <taxon>Pseudomonadota</taxon>
        <taxon>Alphaproteobacteria</taxon>
        <taxon>Rhodobacterales</taxon>
        <taxon>Roseobacteraceae</taxon>
        <taxon>Roseivivax</taxon>
    </lineage>
</organism>
<reference evidence="4" key="1">
    <citation type="submission" date="2017-01" db="EMBL/GenBank/DDBJ databases">
        <authorList>
            <person name="Varghese N."/>
            <person name="Submissions S."/>
        </authorList>
    </citation>
    <scope>NUCLEOTIDE SEQUENCE [LARGE SCALE GENOMIC DNA]</scope>
    <source>
        <strain evidence="4">DSM 29430</strain>
    </source>
</reference>
<dbReference type="EMBL" id="FTOQ01000004">
    <property type="protein sequence ID" value="SIS84757.1"/>
    <property type="molecule type" value="Genomic_DNA"/>
</dbReference>
<accession>A0A1N7MFB1</accession>
<evidence type="ECO:0000256" key="1">
    <source>
        <dbReference type="SAM" id="SignalP"/>
    </source>
</evidence>
<protein>
    <recommendedName>
        <fullName evidence="2">DUF4399 domain-containing protein</fullName>
    </recommendedName>
</protein>
<dbReference type="InterPro" id="IPR025512">
    <property type="entry name" value="DUF4399"/>
</dbReference>
<dbReference type="OrthoDB" id="531568at2"/>
<keyword evidence="4" id="KW-1185">Reference proteome</keyword>
<dbReference type="Proteomes" id="UP000186684">
    <property type="component" value="Unassembled WGS sequence"/>
</dbReference>
<dbReference type="RefSeq" id="WP_076447750.1">
    <property type="nucleotide sequence ID" value="NZ_FTOQ01000004.1"/>
</dbReference>
<sequence>MFSRLTTATCLAFSLLAAPVIAQEATPAPEGAELYFISLEDGATVSSPVTVRFGLSGMGVAPAGTEREATGHHHVLVNRAPFGEAEGDDEAMMNGLPADDNHRHFGGGQTQTTLELAPGAHTLQLVLGDAMHRPHDPVVASDQITITVE</sequence>